<organism evidence="2 3">
    <name type="scientific">Streptomyces rhizosphaericus</name>
    <dbReference type="NCBI Taxonomy" id="114699"/>
    <lineage>
        <taxon>Bacteria</taxon>
        <taxon>Bacillati</taxon>
        <taxon>Actinomycetota</taxon>
        <taxon>Actinomycetes</taxon>
        <taxon>Kitasatosporales</taxon>
        <taxon>Streptomycetaceae</taxon>
        <taxon>Streptomyces</taxon>
        <taxon>Streptomyces violaceusniger group</taxon>
    </lineage>
</organism>
<evidence type="ECO:0000313" key="3">
    <source>
        <dbReference type="Proteomes" id="UP001500418"/>
    </source>
</evidence>
<feature type="compositionally biased region" description="Basic and acidic residues" evidence="1">
    <location>
        <begin position="38"/>
        <end position="50"/>
    </location>
</feature>
<protein>
    <submittedName>
        <fullName evidence="2">Uncharacterized protein</fullName>
    </submittedName>
</protein>
<proteinExistence type="predicted"/>
<name>A0ABN1Q7I5_9ACTN</name>
<dbReference type="EMBL" id="BAAAID010000033">
    <property type="protein sequence ID" value="GAA0938221.1"/>
    <property type="molecule type" value="Genomic_DNA"/>
</dbReference>
<gene>
    <name evidence="2" type="ORF">GCM10009575_050830</name>
</gene>
<keyword evidence="3" id="KW-1185">Reference proteome</keyword>
<feature type="region of interest" description="Disordered" evidence="1">
    <location>
        <begin position="38"/>
        <end position="86"/>
    </location>
</feature>
<reference evidence="2 3" key="1">
    <citation type="journal article" date="2019" name="Int. J. Syst. Evol. Microbiol.">
        <title>The Global Catalogue of Microorganisms (GCM) 10K type strain sequencing project: providing services to taxonomists for standard genome sequencing and annotation.</title>
        <authorList>
            <consortium name="The Broad Institute Genomics Platform"/>
            <consortium name="The Broad Institute Genome Sequencing Center for Infectious Disease"/>
            <person name="Wu L."/>
            <person name="Ma J."/>
        </authorList>
    </citation>
    <scope>NUCLEOTIDE SEQUENCE [LARGE SCALE GENOMIC DNA]</scope>
    <source>
        <strain evidence="2 3">JCM 11444</strain>
    </source>
</reference>
<accession>A0ABN1Q7I5</accession>
<comment type="caution">
    <text evidence="2">The sequence shown here is derived from an EMBL/GenBank/DDBJ whole genome shotgun (WGS) entry which is preliminary data.</text>
</comment>
<sequence>MRHRLPARGPDLLDDPLGRALRRPGAVRGHAEVVDDDLRALGGEGERMRPPEAAARSGDDGDAPVAQSAHLSPPVVLPGRCRGPAG</sequence>
<dbReference type="Proteomes" id="UP001500418">
    <property type="component" value="Unassembled WGS sequence"/>
</dbReference>
<evidence type="ECO:0000256" key="1">
    <source>
        <dbReference type="SAM" id="MobiDB-lite"/>
    </source>
</evidence>
<evidence type="ECO:0000313" key="2">
    <source>
        <dbReference type="EMBL" id="GAA0938221.1"/>
    </source>
</evidence>